<gene>
    <name evidence="4" type="ORF">GCM10009862_29620</name>
</gene>
<dbReference type="Gene3D" id="1.10.287.1490">
    <property type="match status" value="1"/>
</dbReference>
<keyword evidence="1" id="KW-0175">Coiled coil</keyword>
<feature type="domain" description="C4-type zinc ribbon" evidence="2">
    <location>
        <begin position="201"/>
        <end position="235"/>
    </location>
</feature>
<evidence type="ECO:0000259" key="3">
    <source>
        <dbReference type="Pfam" id="PF24481"/>
    </source>
</evidence>
<dbReference type="Pfam" id="PF02591">
    <property type="entry name" value="Zn_ribbon_9"/>
    <property type="match status" value="1"/>
</dbReference>
<dbReference type="InterPro" id="IPR056003">
    <property type="entry name" value="CT398_CC_hairpin"/>
</dbReference>
<evidence type="ECO:0000313" key="4">
    <source>
        <dbReference type="EMBL" id="GAA2589361.1"/>
    </source>
</evidence>
<evidence type="ECO:0000259" key="2">
    <source>
        <dbReference type="Pfam" id="PF02591"/>
    </source>
</evidence>
<accession>A0ABN3PLD2</accession>
<dbReference type="Proteomes" id="UP001500274">
    <property type="component" value="Unassembled WGS sequence"/>
</dbReference>
<proteinExistence type="predicted"/>
<feature type="domain" description="CT398-like coiled coil hairpin" evidence="3">
    <location>
        <begin position="14"/>
        <end position="190"/>
    </location>
</feature>
<dbReference type="EMBL" id="BAAARI010000037">
    <property type="protein sequence ID" value="GAA2589361.1"/>
    <property type="molecule type" value="Genomic_DNA"/>
</dbReference>
<reference evidence="4 5" key="1">
    <citation type="journal article" date="2019" name="Int. J. Syst. Evol. Microbiol.">
        <title>The Global Catalogue of Microorganisms (GCM) 10K type strain sequencing project: providing services to taxonomists for standard genome sequencing and annotation.</title>
        <authorList>
            <consortium name="The Broad Institute Genomics Platform"/>
            <consortium name="The Broad Institute Genome Sequencing Center for Infectious Disease"/>
            <person name="Wu L."/>
            <person name="Ma J."/>
        </authorList>
    </citation>
    <scope>NUCLEOTIDE SEQUENCE [LARGE SCALE GENOMIC DNA]</scope>
    <source>
        <strain evidence="4 5">JCM 16365</strain>
    </source>
</reference>
<protein>
    <submittedName>
        <fullName evidence="4">C4-type zinc ribbon domain-containing protein</fullName>
    </submittedName>
</protein>
<organism evidence="4 5">
    <name type="scientific">Microbacterium binotii</name>
    <dbReference type="NCBI Taxonomy" id="462710"/>
    <lineage>
        <taxon>Bacteria</taxon>
        <taxon>Bacillati</taxon>
        <taxon>Actinomycetota</taxon>
        <taxon>Actinomycetes</taxon>
        <taxon>Micrococcales</taxon>
        <taxon>Microbacteriaceae</taxon>
        <taxon>Microbacterium</taxon>
    </lineage>
</organism>
<sequence length="243" mass="26165">MNAAHADQLRLLDLADIDARRAQADHARRNPPQAARIGELVRAKQQLAQELAARQNVVDDVAVELRRVEGDVALVVARRQRDEELLQKTASAKDAVGLERELASLTRRQDELEEAQLELMERLEAAEAAVAEQQQLVAANNDEGSRLSAEAKETVEAASALEQQLGRDRAAVAGSVPEQLLALYEKLATRSAGAALFQARTCGGCHMMLSGTDLAALRQVADDVVATCPECGCILVRTAESGL</sequence>
<dbReference type="InterPro" id="IPR003743">
    <property type="entry name" value="Zf-RING_7"/>
</dbReference>
<evidence type="ECO:0000313" key="5">
    <source>
        <dbReference type="Proteomes" id="UP001500274"/>
    </source>
</evidence>
<evidence type="ECO:0000256" key="1">
    <source>
        <dbReference type="SAM" id="Coils"/>
    </source>
</evidence>
<dbReference type="RefSeq" id="WP_344230797.1">
    <property type="nucleotide sequence ID" value="NZ_BAAARI010000037.1"/>
</dbReference>
<feature type="coiled-coil region" evidence="1">
    <location>
        <begin position="95"/>
        <end position="143"/>
    </location>
</feature>
<comment type="caution">
    <text evidence="4">The sequence shown here is derived from an EMBL/GenBank/DDBJ whole genome shotgun (WGS) entry which is preliminary data.</text>
</comment>
<name>A0ABN3PLD2_9MICO</name>
<dbReference type="Pfam" id="PF24481">
    <property type="entry name" value="CT398_CC"/>
    <property type="match status" value="1"/>
</dbReference>
<keyword evidence="5" id="KW-1185">Reference proteome</keyword>